<protein>
    <submittedName>
        <fullName evidence="2">Beta-lactamase/transpeptidase</fullName>
    </submittedName>
</protein>
<accession>A0A9K3IJ69</accession>
<evidence type="ECO:0000313" key="2">
    <source>
        <dbReference type="EMBL" id="KAF5797908.1"/>
    </source>
</evidence>
<feature type="compositionally biased region" description="Low complexity" evidence="1">
    <location>
        <begin position="54"/>
        <end position="63"/>
    </location>
</feature>
<evidence type="ECO:0000256" key="1">
    <source>
        <dbReference type="SAM" id="MobiDB-lite"/>
    </source>
</evidence>
<dbReference type="EMBL" id="MNCJ02000322">
    <property type="protein sequence ID" value="KAF5797908.1"/>
    <property type="molecule type" value="Genomic_DNA"/>
</dbReference>
<reference evidence="2" key="1">
    <citation type="journal article" date="2017" name="Nature">
        <title>The sunflower genome provides insights into oil metabolism, flowering and Asterid evolution.</title>
        <authorList>
            <person name="Badouin H."/>
            <person name="Gouzy J."/>
            <person name="Grassa C.J."/>
            <person name="Murat F."/>
            <person name="Staton S.E."/>
            <person name="Cottret L."/>
            <person name="Lelandais-Briere C."/>
            <person name="Owens G.L."/>
            <person name="Carrere S."/>
            <person name="Mayjonade B."/>
            <person name="Legrand L."/>
            <person name="Gill N."/>
            <person name="Kane N.C."/>
            <person name="Bowers J.E."/>
            <person name="Hubner S."/>
            <person name="Bellec A."/>
            <person name="Berard A."/>
            <person name="Berges H."/>
            <person name="Blanchet N."/>
            <person name="Boniface M.C."/>
            <person name="Brunel D."/>
            <person name="Catrice O."/>
            <person name="Chaidir N."/>
            <person name="Claudel C."/>
            <person name="Donnadieu C."/>
            <person name="Faraut T."/>
            <person name="Fievet G."/>
            <person name="Helmstetter N."/>
            <person name="King M."/>
            <person name="Knapp S.J."/>
            <person name="Lai Z."/>
            <person name="Le Paslier M.C."/>
            <person name="Lippi Y."/>
            <person name="Lorenzon L."/>
            <person name="Mandel J.R."/>
            <person name="Marage G."/>
            <person name="Marchand G."/>
            <person name="Marquand E."/>
            <person name="Bret-Mestries E."/>
            <person name="Morien E."/>
            <person name="Nambeesan S."/>
            <person name="Nguyen T."/>
            <person name="Pegot-Espagnet P."/>
            <person name="Pouilly N."/>
            <person name="Raftis F."/>
            <person name="Sallet E."/>
            <person name="Schiex T."/>
            <person name="Thomas J."/>
            <person name="Vandecasteele C."/>
            <person name="Vares D."/>
            <person name="Vear F."/>
            <person name="Vautrin S."/>
            <person name="Crespi M."/>
            <person name="Mangin B."/>
            <person name="Burke J.M."/>
            <person name="Salse J."/>
            <person name="Munos S."/>
            <person name="Vincourt P."/>
            <person name="Rieseberg L.H."/>
            <person name="Langlade N.B."/>
        </authorList>
    </citation>
    <scope>NUCLEOTIDE SEQUENCE</scope>
    <source>
        <tissue evidence="2">Leaves</tissue>
    </source>
</reference>
<sequence length="189" mass="20363">MFQFDILAGLVPFFNTLNVRRAILPAANGHCSARALARYYATLLDGGVVPPPHSSLSQPPLGSHPHHPKDTSNNKKHGGNSKTNNLNDFKIFSSQKAKLHDSFLGIGDYENLALPNGDFGLGFKRVCSKDGSLIGFGHSGLGGSTAYCDISNRFAISVTLNKLSFGSVTRDIIQFVCSELNIPVPEEYA</sequence>
<dbReference type="PANTHER" id="PTHR43319:SF3">
    <property type="entry name" value="BETA-LACTAMASE-RELATED DOMAIN-CONTAINING PROTEIN"/>
    <property type="match status" value="1"/>
</dbReference>
<dbReference type="Proteomes" id="UP000215914">
    <property type="component" value="Unassembled WGS sequence"/>
</dbReference>
<evidence type="ECO:0000313" key="3">
    <source>
        <dbReference type="Proteomes" id="UP000215914"/>
    </source>
</evidence>
<dbReference type="SUPFAM" id="SSF56601">
    <property type="entry name" value="beta-lactamase/transpeptidase-like"/>
    <property type="match status" value="1"/>
</dbReference>
<dbReference type="PANTHER" id="PTHR43319">
    <property type="entry name" value="BETA-LACTAMASE-RELATED"/>
    <property type="match status" value="1"/>
</dbReference>
<dbReference type="AlphaFoldDB" id="A0A9K3IJ69"/>
<keyword evidence="3" id="KW-1185">Reference proteome</keyword>
<organism evidence="2 3">
    <name type="scientific">Helianthus annuus</name>
    <name type="common">Common sunflower</name>
    <dbReference type="NCBI Taxonomy" id="4232"/>
    <lineage>
        <taxon>Eukaryota</taxon>
        <taxon>Viridiplantae</taxon>
        <taxon>Streptophyta</taxon>
        <taxon>Embryophyta</taxon>
        <taxon>Tracheophyta</taxon>
        <taxon>Spermatophyta</taxon>
        <taxon>Magnoliopsida</taxon>
        <taxon>eudicotyledons</taxon>
        <taxon>Gunneridae</taxon>
        <taxon>Pentapetalae</taxon>
        <taxon>asterids</taxon>
        <taxon>campanulids</taxon>
        <taxon>Asterales</taxon>
        <taxon>Asteraceae</taxon>
        <taxon>Asteroideae</taxon>
        <taxon>Heliantheae alliance</taxon>
        <taxon>Heliantheae</taxon>
        <taxon>Helianthus</taxon>
    </lineage>
</organism>
<reference evidence="2" key="2">
    <citation type="submission" date="2020-06" db="EMBL/GenBank/DDBJ databases">
        <title>Helianthus annuus Genome sequencing and assembly Release 2.</title>
        <authorList>
            <person name="Gouzy J."/>
            <person name="Langlade N."/>
            <person name="Munos S."/>
        </authorList>
    </citation>
    <scope>NUCLEOTIDE SEQUENCE</scope>
    <source>
        <tissue evidence="2">Leaves</tissue>
    </source>
</reference>
<dbReference type="Gramene" id="mRNA:HanXRQr2_Chr07g0286401">
    <property type="protein sequence ID" value="CDS:HanXRQr2_Chr07g0286401.1"/>
    <property type="gene ID" value="HanXRQr2_Chr07g0286401"/>
</dbReference>
<feature type="region of interest" description="Disordered" evidence="1">
    <location>
        <begin position="52"/>
        <end position="82"/>
    </location>
</feature>
<name>A0A9K3IJ69_HELAN</name>
<comment type="caution">
    <text evidence="2">The sequence shown here is derived from an EMBL/GenBank/DDBJ whole genome shotgun (WGS) entry which is preliminary data.</text>
</comment>
<dbReference type="Gene3D" id="3.40.710.10">
    <property type="entry name" value="DD-peptidase/beta-lactamase superfamily"/>
    <property type="match status" value="1"/>
</dbReference>
<dbReference type="InterPro" id="IPR052907">
    <property type="entry name" value="Beta-lactamase/esterase"/>
</dbReference>
<gene>
    <name evidence="2" type="ORF">HanXRQr2_Chr07g0286401</name>
</gene>
<dbReference type="InterPro" id="IPR012338">
    <property type="entry name" value="Beta-lactam/transpept-like"/>
</dbReference>
<proteinExistence type="predicted"/>